<proteinExistence type="predicted"/>
<accession>A0A1Y4DD82</accession>
<comment type="caution">
    <text evidence="2">The sequence shown here is derived from an EMBL/GenBank/DDBJ whole genome shotgun (WGS) entry which is preliminary data.</text>
</comment>
<sequence length="420" mass="47956">MKNLVLLLFFILSVPAAPVWAQKNLVPAGRALLTNAPKTAARACGSASSFGATTAARALTRFPAAQAVPPASRLKFQHSLQRRALFQVDKTRQAKNDELLRQIDQTWEQNEDLIYGGAYETLYTPLQENTPFAYQNNQIVLAASKSLLQKTQWLKQRKGQGQAELGYVSSGNLIKQLAAKVEDSHIVFLGEFHYVPEIQRAVGQLLYALKDRNQGRRIVLFTEFIDLPPTAREGAPASLASYYRRASEFPTERIQEDDPHLFKRLDYARDLFEILLDDHFEIYPLEDRKLCSMIYQEEGLLRDMQVSALAITLRNKTWARMMEHKMAQIRKTDPDALFVVYAGMAHTSWIMPYALPKFFAKEKTSVVEFSVGEPSEINTLCGVWDREHPYFRKQALFYWQGREARLLGRQTGFDYALILP</sequence>
<dbReference type="Proteomes" id="UP000196368">
    <property type="component" value="Unassembled WGS sequence"/>
</dbReference>
<evidence type="ECO:0000313" key="2">
    <source>
        <dbReference type="EMBL" id="OUO57037.1"/>
    </source>
</evidence>
<protein>
    <recommendedName>
        <fullName evidence="4">Haem-binding uptake Tiki superfamily ChaN domain-containing protein</fullName>
    </recommendedName>
</protein>
<evidence type="ECO:0000256" key="1">
    <source>
        <dbReference type="SAM" id="SignalP"/>
    </source>
</evidence>
<name>A0A1Y4DD82_9BACT</name>
<evidence type="ECO:0000313" key="3">
    <source>
        <dbReference type="Proteomes" id="UP000196368"/>
    </source>
</evidence>
<organism evidence="2 3">
    <name type="scientific">Candidatus Avelusimicrobium gallicola</name>
    <dbReference type="NCBI Taxonomy" id="2562704"/>
    <lineage>
        <taxon>Bacteria</taxon>
        <taxon>Pseudomonadati</taxon>
        <taxon>Elusimicrobiota</taxon>
        <taxon>Elusimicrobia</taxon>
        <taxon>Elusimicrobiales</taxon>
        <taxon>Elusimicrobiaceae</taxon>
        <taxon>Candidatus Avelusimicrobium</taxon>
    </lineage>
</organism>
<reference evidence="3" key="1">
    <citation type="submission" date="2017-04" db="EMBL/GenBank/DDBJ databases">
        <title>Function of individual gut microbiota members based on whole genome sequencing of pure cultures obtained from chicken caecum.</title>
        <authorList>
            <person name="Medvecky M."/>
            <person name="Cejkova D."/>
            <person name="Polansky O."/>
            <person name="Karasova D."/>
            <person name="Kubasova T."/>
            <person name="Cizek A."/>
            <person name="Rychlik I."/>
        </authorList>
    </citation>
    <scope>NUCLEOTIDE SEQUENCE [LARGE SCALE GENOMIC DNA]</scope>
    <source>
        <strain evidence="3">An273</strain>
    </source>
</reference>
<feature type="chain" id="PRO_5012734549" description="Haem-binding uptake Tiki superfamily ChaN domain-containing protein" evidence="1">
    <location>
        <begin position="22"/>
        <end position="420"/>
    </location>
</feature>
<keyword evidence="1" id="KW-0732">Signal</keyword>
<dbReference type="EMBL" id="NFJD01000002">
    <property type="protein sequence ID" value="OUO57037.1"/>
    <property type="molecule type" value="Genomic_DNA"/>
</dbReference>
<dbReference type="OrthoDB" id="9816309at2"/>
<dbReference type="Gene3D" id="3.40.50.11550">
    <property type="match status" value="1"/>
</dbReference>
<dbReference type="AlphaFoldDB" id="A0A1Y4DD82"/>
<keyword evidence="3" id="KW-1185">Reference proteome</keyword>
<evidence type="ECO:0008006" key="4">
    <source>
        <dbReference type="Google" id="ProtNLM"/>
    </source>
</evidence>
<dbReference type="RefSeq" id="WP_087288218.1">
    <property type="nucleotide sequence ID" value="NZ_NFJD01000002.1"/>
</dbReference>
<gene>
    <name evidence="2" type="ORF">B5F75_04105</name>
</gene>
<feature type="signal peptide" evidence="1">
    <location>
        <begin position="1"/>
        <end position="21"/>
    </location>
</feature>